<evidence type="ECO:0000256" key="1">
    <source>
        <dbReference type="SAM" id="MobiDB-lite"/>
    </source>
</evidence>
<organism evidence="2 3">
    <name type="scientific">Nosema granulosis</name>
    <dbReference type="NCBI Taxonomy" id="83296"/>
    <lineage>
        <taxon>Eukaryota</taxon>
        <taxon>Fungi</taxon>
        <taxon>Fungi incertae sedis</taxon>
        <taxon>Microsporidia</taxon>
        <taxon>Nosematidae</taxon>
        <taxon>Nosema</taxon>
    </lineage>
</organism>
<dbReference type="EMBL" id="SBJO01000084">
    <property type="protein sequence ID" value="KAF9763274.1"/>
    <property type="molecule type" value="Genomic_DNA"/>
</dbReference>
<name>A0A9P6KYN7_9MICR</name>
<dbReference type="InterPro" id="IPR031540">
    <property type="entry name" value="DUF5088"/>
</dbReference>
<reference evidence="2 3" key="1">
    <citation type="journal article" date="2020" name="Genome Biol. Evol.">
        <title>Comparative genomics of strictly vertically transmitted, feminizing microsporidia endosymbionts of amphipod crustaceans.</title>
        <authorList>
            <person name="Cormier A."/>
            <person name="Chebbi M.A."/>
            <person name="Giraud I."/>
            <person name="Wattier R."/>
            <person name="Teixeira M."/>
            <person name="Gilbert C."/>
            <person name="Rigaud T."/>
            <person name="Cordaux R."/>
        </authorList>
    </citation>
    <scope>NUCLEOTIDE SEQUENCE [LARGE SCALE GENOMIC DNA]</scope>
    <source>
        <strain evidence="2 3">Ou3-Ou53</strain>
    </source>
</reference>
<sequence>MSKFQILEIFRTPTKDFEFVLLLLKDKPQLIKVGPKSSSKLSKGQVYKNDIIKITNETPEGIDFELVSGNAVESHSVNIIDYIYGTEKHLPFLNDTLPYHQTSLPLCDVEQLNASTYSYNNTLFYNALGTLTTPLVGRIAYKTRINTTNSAALKYYFFMILEINNELLKVVIWRENIKFSFLKVGDVIGLQKYRINKGYSGLLCLDYNRFSEAAYFDCKEVTGTDIVKFNTVLPKNNHKSILTDIKGFISYKSVINRRCHGFLDEYYLLVVDGKPVVLFYNSDSVFYDLEAGNQIEISNLREVERAGFVFFISTIFTQIQFNKITELDEVCSSFLYEGKKPAKRQHEEDGGNKKRKTAHNEIFSQSSEKDSTEVSFLQNPKDKKIADVVDENIHEVFENGGALLANNFVEVAVGFIPDNFDSVEDVFREEKEMLNNKEYTVPMFLRPIKSTVNELKDRELIINEVSKWLIQAELCEVDFSNFNEWEEPKLNTGVCISYIENGAIKEQLPAFIKIKDDTEMICYLMPNYFTGETNLFNLYNVVNKANSYEDVISNIGKTFNFIVQSFRASDQNVLYFITGII</sequence>
<dbReference type="Proteomes" id="UP000740883">
    <property type="component" value="Unassembled WGS sequence"/>
</dbReference>
<accession>A0A9P6KYN7</accession>
<gene>
    <name evidence="2" type="ORF">NGRA_1377</name>
</gene>
<dbReference type="Pfam" id="PF17008">
    <property type="entry name" value="DUF5088"/>
    <property type="match status" value="1"/>
</dbReference>
<evidence type="ECO:0000313" key="3">
    <source>
        <dbReference type="Proteomes" id="UP000740883"/>
    </source>
</evidence>
<evidence type="ECO:0000313" key="2">
    <source>
        <dbReference type="EMBL" id="KAF9763274.1"/>
    </source>
</evidence>
<feature type="region of interest" description="Disordered" evidence="1">
    <location>
        <begin position="342"/>
        <end position="376"/>
    </location>
</feature>
<feature type="compositionally biased region" description="Basic and acidic residues" evidence="1">
    <location>
        <begin position="342"/>
        <end position="352"/>
    </location>
</feature>
<dbReference type="AlphaFoldDB" id="A0A9P6KYN7"/>
<proteinExistence type="predicted"/>
<keyword evidence="3" id="KW-1185">Reference proteome</keyword>
<comment type="caution">
    <text evidence="2">The sequence shown here is derived from an EMBL/GenBank/DDBJ whole genome shotgun (WGS) entry which is preliminary data.</text>
</comment>
<protein>
    <submittedName>
        <fullName evidence="2">Uncharacterized protein</fullName>
    </submittedName>
</protein>
<dbReference type="OrthoDB" id="2193826at2759"/>